<dbReference type="AlphaFoldDB" id="A0AAJ5W4F2"/>
<gene>
    <name evidence="1" type="ORF">P0Y48_02660</name>
</gene>
<dbReference type="Proteomes" id="UP001213972">
    <property type="component" value="Chromosome"/>
</dbReference>
<evidence type="ECO:0000313" key="2">
    <source>
        <dbReference type="Proteomes" id="UP001213972"/>
    </source>
</evidence>
<organism evidence="1 2">
    <name type="scientific">Candidatus Microbacterium phytovorans</name>
    <dbReference type="NCBI Taxonomy" id="3121374"/>
    <lineage>
        <taxon>Bacteria</taxon>
        <taxon>Bacillati</taxon>
        <taxon>Actinomycetota</taxon>
        <taxon>Actinomycetes</taxon>
        <taxon>Micrococcales</taxon>
        <taxon>Microbacteriaceae</taxon>
        <taxon>Microbacterium</taxon>
    </lineage>
</organism>
<dbReference type="EMBL" id="CP119321">
    <property type="protein sequence ID" value="WEK14130.1"/>
    <property type="molecule type" value="Genomic_DNA"/>
</dbReference>
<reference evidence="1" key="1">
    <citation type="submission" date="2023-03" db="EMBL/GenBank/DDBJ databases">
        <title>Andean soil-derived lignocellulolytic bacterial consortium as a source of novel taxa and putative plastic-active enzymes.</title>
        <authorList>
            <person name="Diaz-Garcia L."/>
            <person name="Chuvochina M."/>
            <person name="Feuerriegel G."/>
            <person name="Bunk B."/>
            <person name="Sproer C."/>
            <person name="Streit W.R."/>
            <person name="Rodriguez L.M."/>
            <person name="Overmann J."/>
            <person name="Jimenez D.J."/>
        </authorList>
    </citation>
    <scope>NUCLEOTIDE SEQUENCE</scope>
    <source>
        <strain evidence="1">MAG 4610</strain>
    </source>
</reference>
<evidence type="ECO:0000313" key="1">
    <source>
        <dbReference type="EMBL" id="WEK14130.1"/>
    </source>
</evidence>
<proteinExistence type="predicted"/>
<protein>
    <submittedName>
        <fullName evidence="1">Uncharacterized protein</fullName>
    </submittedName>
</protein>
<accession>A0AAJ5W4F2</accession>
<sequence length="117" mass="12450">MYAPHNRLTPAPVRQDAPCMCAHGGACSSFAPGHAVHLIQARLVSATPAQWQDAIVTTVERSTGRIVLHRLSDEADLELWNGAGIVDAVVPGAPVAYHPRHHAVHAAGRVFNVAPLE</sequence>
<name>A0AAJ5W4F2_9MICO</name>